<dbReference type="Proteomes" id="UP001374535">
    <property type="component" value="Chromosome 1"/>
</dbReference>
<evidence type="ECO:0000313" key="1">
    <source>
        <dbReference type="EMBL" id="WVZ24083.1"/>
    </source>
</evidence>
<accession>A0AAQ3PCJ4</accession>
<organism evidence="1 2">
    <name type="scientific">Vigna mungo</name>
    <name type="common">Black gram</name>
    <name type="synonym">Phaseolus mungo</name>
    <dbReference type="NCBI Taxonomy" id="3915"/>
    <lineage>
        <taxon>Eukaryota</taxon>
        <taxon>Viridiplantae</taxon>
        <taxon>Streptophyta</taxon>
        <taxon>Embryophyta</taxon>
        <taxon>Tracheophyta</taxon>
        <taxon>Spermatophyta</taxon>
        <taxon>Magnoliopsida</taxon>
        <taxon>eudicotyledons</taxon>
        <taxon>Gunneridae</taxon>
        <taxon>Pentapetalae</taxon>
        <taxon>rosids</taxon>
        <taxon>fabids</taxon>
        <taxon>Fabales</taxon>
        <taxon>Fabaceae</taxon>
        <taxon>Papilionoideae</taxon>
        <taxon>50 kb inversion clade</taxon>
        <taxon>NPAAA clade</taxon>
        <taxon>indigoferoid/millettioid clade</taxon>
        <taxon>Phaseoleae</taxon>
        <taxon>Vigna</taxon>
    </lineage>
</organism>
<dbReference type="AlphaFoldDB" id="A0AAQ3PCJ4"/>
<evidence type="ECO:0000313" key="2">
    <source>
        <dbReference type="Proteomes" id="UP001374535"/>
    </source>
</evidence>
<dbReference type="EMBL" id="CP144700">
    <property type="protein sequence ID" value="WVZ24083.1"/>
    <property type="molecule type" value="Genomic_DNA"/>
</dbReference>
<reference evidence="1 2" key="1">
    <citation type="journal article" date="2023" name="Life. Sci Alliance">
        <title>Evolutionary insights into 3D genome organization and epigenetic landscape of Vigna mungo.</title>
        <authorList>
            <person name="Junaid A."/>
            <person name="Singh B."/>
            <person name="Bhatia S."/>
        </authorList>
    </citation>
    <scope>NUCLEOTIDE SEQUENCE [LARGE SCALE GENOMIC DNA]</scope>
    <source>
        <strain evidence="1">Urdbean</strain>
    </source>
</reference>
<name>A0AAQ3PCJ4_VIGMU</name>
<proteinExistence type="predicted"/>
<sequence length="159" mass="18305">MRSSSGPNNVKSHFNNLKNILVTSHSGGLTTALTVVLTIRRLHLFPESIGIRHDQPTYHPRCCHKYNNPSGFYAWMELRVFEEVEQESNNQAEFEALIARMLLEKGISVTEVVIYDEFQAKRPLMARYLEFLKTLAKVFDVFKLVYAPLEENCRADLLS</sequence>
<keyword evidence="2" id="KW-1185">Reference proteome</keyword>
<gene>
    <name evidence="1" type="ORF">V8G54_002627</name>
</gene>
<protein>
    <submittedName>
        <fullName evidence="1">Uncharacterized protein</fullName>
    </submittedName>
</protein>